<evidence type="ECO:0000313" key="2">
    <source>
        <dbReference type="EMBL" id="CNF02860.1"/>
    </source>
</evidence>
<evidence type="ECO:0000313" key="4">
    <source>
        <dbReference type="Proteomes" id="UP000040578"/>
    </source>
</evidence>
<organism evidence="3 5">
    <name type="scientific">Yersinia nurmii</name>
    <dbReference type="NCBI Taxonomy" id="685706"/>
    <lineage>
        <taxon>Bacteria</taxon>
        <taxon>Pseudomonadati</taxon>
        <taxon>Pseudomonadota</taxon>
        <taxon>Gammaproteobacteria</taxon>
        <taxon>Enterobacterales</taxon>
        <taxon>Yersiniaceae</taxon>
        <taxon>Yersinia</taxon>
    </lineage>
</organism>
<gene>
    <name evidence="2" type="ORF">ERS137967_03146</name>
    <name evidence="3" type="ORF">QVN42_17030</name>
</gene>
<sequence>MLINFGRLLMLGVWAFLILNLIQPFPSPLKYFVNVAMIFMVLMHGLQLTLLKSTQPKDQPISGWQQAKIFIFGVFELLAWQKKQPPMPKK</sequence>
<proteinExistence type="predicted"/>
<dbReference type="NCBIfam" id="NF008158">
    <property type="entry name" value="PRK10910.1"/>
    <property type="match status" value="1"/>
</dbReference>
<dbReference type="InterPro" id="IPR009525">
    <property type="entry name" value="DUF1145"/>
</dbReference>
<feature type="transmembrane region" description="Helical" evidence="1">
    <location>
        <begin position="34"/>
        <end position="51"/>
    </location>
</feature>
<reference evidence="2 4" key="1">
    <citation type="submission" date="2015-03" db="EMBL/GenBank/DDBJ databases">
        <authorList>
            <consortium name="Pathogen Informatics"/>
            <person name="Murphy D."/>
        </authorList>
    </citation>
    <scope>NUCLEOTIDE SEQUENCE [LARGE SCALE GENOMIC DNA]</scope>
    <source>
        <strain evidence="2">Type strain: CIP110231</strain>
        <strain evidence="4">type strain: CIP110231</strain>
    </source>
</reference>
<evidence type="ECO:0000313" key="3">
    <source>
        <dbReference type="EMBL" id="MDN0089057.1"/>
    </source>
</evidence>
<dbReference type="EMBL" id="CPYD01000013">
    <property type="protein sequence ID" value="CNF02860.1"/>
    <property type="molecule type" value="Genomic_DNA"/>
</dbReference>
<dbReference type="AlphaFoldDB" id="A0AAW7K5L7"/>
<keyword evidence="4" id="KW-1185">Reference proteome</keyword>
<keyword evidence="1" id="KW-0472">Membrane</keyword>
<keyword evidence="1" id="KW-0812">Transmembrane</keyword>
<dbReference type="RefSeq" id="WP_049600895.1">
    <property type="nucleotide sequence ID" value="NZ_CPYD01000013.1"/>
</dbReference>
<dbReference type="PANTHER" id="PTHR38775">
    <property type="entry name" value="INNER MEMBRANE PROTEIN-RELATED"/>
    <property type="match status" value="1"/>
</dbReference>
<comment type="caution">
    <text evidence="3">The sequence shown here is derived from an EMBL/GenBank/DDBJ whole genome shotgun (WGS) entry which is preliminary data.</text>
</comment>
<accession>A0AAW7K5L7</accession>
<dbReference type="PANTHER" id="PTHR38775:SF1">
    <property type="entry name" value="INNER MEMBRANE PROTEIN"/>
    <property type="match status" value="1"/>
</dbReference>
<evidence type="ECO:0000313" key="5">
    <source>
        <dbReference type="Proteomes" id="UP001167864"/>
    </source>
</evidence>
<dbReference type="EMBL" id="JAUEHU010000022">
    <property type="protein sequence ID" value="MDN0089057.1"/>
    <property type="molecule type" value="Genomic_DNA"/>
</dbReference>
<evidence type="ECO:0000256" key="1">
    <source>
        <dbReference type="SAM" id="Phobius"/>
    </source>
</evidence>
<name>A0AAW7K5L7_9GAMM</name>
<protein>
    <submittedName>
        <fullName evidence="3">DUF1145 family protein</fullName>
    </submittedName>
    <submittedName>
        <fullName evidence="2">Predicted membrane protein</fullName>
    </submittedName>
</protein>
<dbReference type="Proteomes" id="UP001167864">
    <property type="component" value="Unassembled WGS sequence"/>
</dbReference>
<dbReference type="Proteomes" id="UP000040578">
    <property type="component" value="Unassembled WGS sequence"/>
</dbReference>
<keyword evidence="1" id="KW-1133">Transmembrane helix</keyword>
<dbReference type="Pfam" id="PF06611">
    <property type="entry name" value="DUF1145"/>
    <property type="match status" value="1"/>
</dbReference>
<reference evidence="3" key="2">
    <citation type="submission" date="2023-06" db="EMBL/GenBank/DDBJ databases">
        <authorList>
            <person name="Polev D.E."/>
            <person name="Saitova A.T."/>
            <person name="Bogumilchik E.A."/>
            <person name="Kokorina G.I."/>
            <person name="Voskresenskaia E.A."/>
        </authorList>
    </citation>
    <scope>NUCLEOTIDE SEQUENCE</scope>
    <source>
        <strain evidence="3">2145 StPb PI</strain>
    </source>
</reference>